<reference evidence="2" key="1">
    <citation type="journal article" date="2014" name="Front. Microbiol.">
        <title>High frequency of phylogenetically diverse reductive dehalogenase-homologous genes in deep subseafloor sedimentary metagenomes.</title>
        <authorList>
            <person name="Kawai M."/>
            <person name="Futagami T."/>
            <person name="Toyoda A."/>
            <person name="Takaki Y."/>
            <person name="Nishi S."/>
            <person name="Hori S."/>
            <person name="Arai W."/>
            <person name="Tsubouchi T."/>
            <person name="Morono Y."/>
            <person name="Uchiyama I."/>
            <person name="Ito T."/>
            <person name="Fujiyama A."/>
            <person name="Inagaki F."/>
            <person name="Takami H."/>
        </authorList>
    </citation>
    <scope>NUCLEOTIDE SEQUENCE</scope>
    <source>
        <strain evidence="2">Expedition CK06-06</strain>
    </source>
</reference>
<feature type="region of interest" description="Disordered" evidence="1">
    <location>
        <begin position="1"/>
        <end position="42"/>
    </location>
</feature>
<protein>
    <submittedName>
        <fullName evidence="2">Uncharacterized protein</fullName>
    </submittedName>
</protein>
<evidence type="ECO:0000256" key="1">
    <source>
        <dbReference type="SAM" id="MobiDB-lite"/>
    </source>
</evidence>
<evidence type="ECO:0000313" key="2">
    <source>
        <dbReference type="EMBL" id="GAG54165.1"/>
    </source>
</evidence>
<feature type="compositionally biased region" description="Basic and acidic residues" evidence="1">
    <location>
        <begin position="29"/>
        <end position="42"/>
    </location>
</feature>
<accession>X0YE65</accession>
<comment type="caution">
    <text evidence="2">The sequence shown here is derived from an EMBL/GenBank/DDBJ whole genome shotgun (WGS) entry which is preliminary data.</text>
</comment>
<gene>
    <name evidence="2" type="ORF">S01H4_18981</name>
</gene>
<feature type="non-terminal residue" evidence="2">
    <location>
        <position position="75"/>
    </location>
</feature>
<dbReference type="AlphaFoldDB" id="X0YE65"/>
<sequence>MLDANNEKLSSESTEKKISEEIENIPLKSAEEEKDDIKEELSDTKVETKEAVEEVVEEKVVSKVEVPEVVAEAEE</sequence>
<name>X0YE65_9ZZZZ</name>
<organism evidence="2">
    <name type="scientific">marine sediment metagenome</name>
    <dbReference type="NCBI Taxonomy" id="412755"/>
    <lineage>
        <taxon>unclassified sequences</taxon>
        <taxon>metagenomes</taxon>
        <taxon>ecological metagenomes</taxon>
    </lineage>
</organism>
<feature type="compositionally biased region" description="Basic and acidic residues" evidence="1">
    <location>
        <begin position="1"/>
        <end position="20"/>
    </location>
</feature>
<dbReference type="EMBL" id="BART01008439">
    <property type="protein sequence ID" value="GAG54165.1"/>
    <property type="molecule type" value="Genomic_DNA"/>
</dbReference>
<proteinExistence type="predicted"/>